<evidence type="ECO:0000256" key="6">
    <source>
        <dbReference type="ARBA" id="ARBA00022801"/>
    </source>
</evidence>
<feature type="transmembrane region" description="Helical" evidence="10">
    <location>
        <begin position="158"/>
        <end position="177"/>
    </location>
</feature>
<evidence type="ECO:0000259" key="11">
    <source>
        <dbReference type="Pfam" id="PF02163"/>
    </source>
</evidence>
<evidence type="ECO:0000256" key="4">
    <source>
        <dbReference type="ARBA" id="ARBA00022670"/>
    </source>
</evidence>
<evidence type="ECO:0000313" key="12">
    <source>
        <dbReference type="EMBL" id="MBD3866723.1"/>
    </source>
</evidence>
<feature type="transmembrane region" description="Helical" evidence="10">
    <location>
        <begin position="280"/>
        <end position="301"/>
    </location>
</feature>
<organism evidence="12 13">
    <name type="scientific">Candidatus Polarisedimenticola svalbardensis</name>
    <dbReference type="NCBI Taxonomy" id="2886004"/>
    <lineage>
        <taxon>Bacteria</taxon>
        <taxon>Pseudomonadati</taxon>
        <taxon>Acidobacteriota</taxon>
        <taxon>Candidatus Polarisedimenticolia</taxon>
        <taxon>Candidatus Polarisedimenticolales</taxon>
        <taxon>Candidatus Polarisedimenticolaceae</taxon>
        <taxon>Candidatus Polarisedimenticola</taxon>
    </lineage>
</organism>
<evidence type="ECO:0000256" key="5">
    <source>
        <dbReference type="ARBA" id="ARBA00022692"/>
    </source>
</evidence>
<evidence type="ECO:0000256" key="3">
    <source>
        <dbReference type="ARBA" id="ARBA00007931"/>
    </source>
</evidence>
<reference evidence="12 13" key="1">
    <citation type="submission" date="2020-08" db="EMBL/GenBank/DDBJ databases">
        <title>Acidobacteriota in marine sediments use diverse sulfur dissimilation pathways.</title>
        <authorList>
            <person name="Wasmund K."/>
        </authorList>
    </citation>
    <scope>NUCLEOTIDE SEQUENCE [LARGE SCALE GENOMIC DNA]</scope>
    <source>
        <strain evidence="12">MAG AM4</strain>
    </source>
</reference>
<dbReference type="CDD" id="cd06160">
    <property type="entry name" value="S2P-M50_like_2"/>
    <property type="match status" value="1"/>
</dbReference>
<gene>
    <name evidence="12" type="ORF">IFK94_01235</name>
</gene>
<dbReference type="PANTHER" id="PTHR31412:SF0">
    <property type="entry name" value="ZINC METALLOPROTEASE EGY1, CHLOROPLASTIC-RELATED"/>
    <property type="match status" value="1"/>
</dbReference>
<evidence type="ECO:0000256" key="7">
    <source>
        <dbReference type="ARBA" id="ARBA00022946"/>
    </source>
</evidence>
<evidence type="ECO:0000256" key="10">
    <source>
        <dbReference type="SAM" id="Phobius"/>
    </source>
</evidence>
<feature type="transmembrane region" description="Helical" evidence="10">
    <location>
        <begin position="15"/>
        <end position="38"/>
    </location>
</feature>
<keyword evidence="9 10" id="KW-0472">Membrane</keyword>
<evidence type="ECO:0000313" key="13">
    <source>
        <dbReference type="Proteomes" id="UP000648239"/>
    </source>
</evidence>
<dbReference type="GO" id="GO:0016020">
    <property type="term" value="C:membrane"/>
    <property type="evidence" value="ECO:0007669"/>
    <property type="project" value="UniProtKB-SubCell"/>
</dbReference>
<dbReference type="Pfam" id="PF02163">
    <property type="entry name" value="Peptidase_M50"/>
    <property type="match status" value="1"/>
</dbReference>
<keyword evidence="4 12" id="KW-0645">Protease</keyword>
<feature type="transmembrane region" description="Helical" evidence="10">
    <location>
        <begin position="87"/>
        <end position="111"/>
    </location>
</feature>
<keyword evidence="6" id="KW-0378">Hydrolase</keyword>
<evidence type="ECO:0000256" key="9">
    <source>
        <dbReference type="ARBA" id="ARBA00023136"/>
    </source>
</evidence>
<dbReference type="Proteomes" id="UP000648239">
    <property type="component" value="Unassembled WGS sequence"/>
</dbReference>
<feature type="transmembrane region" description="Helical" evidence="10">
    <location>
        <begin position="123"/>
        <end position="146"/>
    </location>
</feature>
<feature type="transmembrane region" description="Helical" evidence="10">
    <location>
        <begin position="183"/>
        <end position="203"/>
    </location>
</feature>
<dbReference type="GO" id="GO:0008233">
    <property type="term" value="F:peptidase activity"/>
    <property type="evidence" value="ECO:0007669"/>
    <property type="project" value="UniProtKB-KW"/>
</dbReference>
<feature type="transmembrane region" description="Helical" evidence="10">
    <location>
        <begin position="224"/>
        <end position="242"/>
    </location>
</feature>
<feature type="transmembrane region" description="Helical" evidence="10">
    <location>
        <begin position="58"/>
        <end position="75"/>
    </location>
</feature>
<keyword evidence="5 10" id="KW-0812">Transmembrane</keyword>
<comment type="cofactor">
    <cofactor evidence="1">
        <name>Zn(2+)</name>
        <dbReference type="ChEBI" id="CHEBI:29105"/>
    </cofactor>
</comment>
<sequence length="302" mass="33334">MEPPIARIRKRGNRLWLHILLFLLTAWSALVSGAVWFAGVPPEFAQISVWKLPFTPAALVPSIPFAACMLAILFAHEMGHYLACRRYGVRATLPFFVPAPFLMFGTFGAVIRIQGPIPNRRALFDIAAAGPLAGFVVTVPVLLAGAGTGVPLPETVAGGYWSYGSSLLTYIVLSLMYETSELMMRPVFFAGWFGLFLTTLNLFPVGQLDGGHVAYSISRRLHRLLSWSTIALLGGWIVFTTWTTRTPSVYSLWFIVLLLMRNRHPRLMVEGGSLGTARNWVALALLVIFVLAFLPIPLSYIP</sequence>
<comment type="similarity">
    <text evidence="3">Belongs to the peptidase M50B family.</text>
</comment>
<dbReference type="EMBL" id="JACXWD010000002">
    <property type="protein sequence ID" value="MBD3866723.1"/>
    <property type="molecule type" value="Genomic_DNA"/>
</dbReference>
<evidence type="ECO:0000256" key="2">
    <source>
        <dbReference type="ARBA" id="ARBA00004141"/>
    </source>
</evidence>
<evidence type="ECO:0000256" key="8">
    <source>
        <dbReference type="ARBA" id="ARBA00022989"/>
    </source>
</evidence>
<dbReference type="AlphaFoldDB" id="A0A8J6XRY5"/>
<protein>
    <submittedName>
        <fullName evidence="12">Site-2 protease family protein</fullName>
    </submittedName>
</protein>
<comment type="caution">
    <text evidence="12">The sequence shown here is derived from an EMBL/GenBank/DDBJ whole genome shotgun (WGS) entry which is preliminary data.</text>
</comment>
<dbReference type="InterPro" id="IPR044838">
    <property type="entry name" value="EGY1-like"/>
</dbReference>
<name>A0A8J6XRY5_9BACT</name>
<keyword evidence="7" id="KW-0809">Transit peptide</keyword>
<accession>A0A8J6XRY5</accession>
<keyword evidence="8 10" id="KW-1133">Transmembrane helix</keyword>
<proteinExistence type="inferred from homology"/>
<dbReference type="PANTHER" id="PTHR31412">
    <property type="entry name" value="ZINC METALLOPROTEASE EGY1"/>
    <property type="match status" value="1"/>
</dbReference>
<dbReference type="GO" id="GO:0006508">
    <property type="term" value="P:proteolysis"/>
    <property type="evidence" value="ECO:0007669"/>
    <property type="project" value="UniProtKB-KW"/>
</dbReference>
<dbReference type="InterPro" id="IPR008915">
    <property type="entry name" value="Peptidase_M50"/>
</dbReference>
<feature type="domain" description="Peptidase M50" evidence="11">
    <location>
        <begin position="65"/>
        <end position="222"/>
    </location>
</feature>
<evidence type="ECO:0000256" key="1">
    <source>
        <dbReference type="ARBA" id="ARBA00001947"/>
    </source>
</evidence>
<comment type="subcellular location">
    <subcellularLocation>
        <location evidence="2">Membrane</location>
        <topology evidence="2">Multi-pass membrane protein</topology>
    </subcellularLocation>
</comment>